<evidence type="ECO:0000313" key="2">
    <source>
        <dbReference type="EMBL" id="CAH2251826.1"/>
    </source>
</evidence>
<evidence type="ECO:0000256" key="1">
    <source>
        <dbReference type="SAM" id="MobiDB-lite"/>
    </source>
</evidence>
<accession>A0AAD1RF72</accession>
<dbReference type="PANTHER" id="PTHR31635">
    <property type="entry name" value="REVERSE TRANSCRIPTASE DOMAIN-CONTAINING PROTEIN-RELATED"/>
    <property type="match status" value="1"/>
</dbReference>
<name>A0AAD1RF72_PELCU</name>
<sequence length="162" mass="18582">MTKDATKAIQWTKQTYYEKSNKADTLLARKLQRRTNHKRIDVIQTPDGTKHSTPTKIGEVFQKYFSTLYDHSPNLRQHPEDTKQTIDTYLRQIPLPALKTEAISKISEPITIEEIAKAIKNTKPNKSPGPDGFTRHSQPHSSHTSAICSIQYCRETPYLPTY</sequence>
<feature type="compositionally biased region" description="Polar residues" evidence="1">
    <location>
        <begin position="135"/>
        <end position="145"/>
    </location>
</feature>
<dbReference type="PANTHER" id="PTHR31635:SF196">
    <property type="entry name" value="REVERSE TRANSCRIPTASE DOMAIN-CONTAINING PROTEIN-RELATED"/>
    <property type="match status" value="1"/>
</dbReference>
<protein>
    <recommendedName>
        <fullName evidence="4">Reverse transcriptase</fullName>
    </recommendedName>
</protein>
<proteinExistence type="predicted"/>
<feature type="region of interest" description="Disordered" evidence="1">
    <location>
        <begin position="121"/>
        <end position="145"/>
    </location>
</feature>
<keyword evidence="3" id="KW-1185">Reference proteome</keyword>
<gene>
    <name evidence="2" type="ORF">PECUL_23A023556</name>
</gene>
<reference evidence="2" key="1">
    <citation type="submission" date="2022-03" db="EMBL/GenBank/DDBJ databases">
        <authorList>
            <person name="Alioto T."/>
            <person name="Alioto T."/>
            <person name="Gomez Garrido J."/>
        </authorList>
    </citation>
    <scope>NUCLEOTIDE SEQUENCE</scope>
</reference>
<organism evidence="2 3">
    <name type="scientific">Pelobates cultripes</name>
    <name type="common">Western spadefoot toad</name>
    <dbReference type="NCBI Taxonomy" id="61616"/>
    <lineage>
        <taxon>Eukaryota</taxon>
        <taxon>Metazoa</taxon>
        <taxon>Chordata</taxon>
        <taxon>Craniata</taxon>
        <taxon>Vertebrata</taxon>
        <taxon>Euteleostomi</taxon>
        <taxon>Amphibia</taxon>
        <taxon>Batrachia</taxon>
        <taxon>Anura</taxon>
        <taxon>Pelobatoidea</taxon>
        <taxon>Pelobatidae</taxon>
        <taxon>Pelobates</taxon>
    </lineage>
</organism>
<dbReference type="EMBL" id="OW240913">
    <property type="protein sequence ID" value="CAH2251826.1"/>
    <property type="molecule type" value="Genomic_DNA"/>
</dbReference>
<dbReference type="Proteomes" id="UP001295444">
    <property type="component" value="Chromosome 02"/>
</dbReference>
<dbReference type="AlphaFoldDB" id="A0AAD1RF72"/>
<evidence type="ECO:0008006" key="4">
    <source>
        <dbReference type="Google" id="ProtNLM"/>
    </source>
</evidence>
<evidence type="ECO:0000313" key="3">
    <source>
        <dbReference type="Proteomes" id="UP001295444"/>
    </source>
</evidence>